<reference evidence="1 2" key="1">
    <citation type="submission" date="2018-08" db="EMBL/GenBank/DDBJ databases">
        <title>Genome and evolution of the arbuscular mycorrhizal fungus Diversispora epigaea (formerly Glomus versiforme) and its bacterial endosymbionts.</title>
        <authorList>
            <person name="Sun X."/>
            <person name="Fei Z."/>
            <person name="Harrison M."/>
        </authorList>
    </citation>
    <scope>NUCLEOTIDE SEQUENCE [LARGE SCALE GENOMIC DNA]</scope>
    <source>
        <strain evidence="1 2">IT104</strain>
    </source>
</reference>
<evidence type="ECO:0000313" key="1">
    <source>
        <dbReference type="EMBL" id="RHZ80262.1"/>
    </source>
</evidence>
<keyword evidence="2" id="KW-1185">Reference proteome</keyword>
<dbReference type="OrthoDB" id="2426261at2759"/>
<dbReference type="AlphaFoldDB" id="A0A397J047"/>
<proteinExistence type="predicted"/>
<dbReference type="EMBL" id="PQFF01000129">
    <property type="protein sequence ID" value="RHZ80262.1"/>
    <property type="molecule type" value="Genomic_DNA"/>
</dbReference>
<dbReference type="Proteomes" id="UP000266861">
    <property type="component" value="Unassembled WGS sequence"/>
</dbReference>
<comment type="caution">
    <text evidence="1">The sequence shown here is derived from an EMBL/GenBank/DDBJ whole genome shotgun (WGS) entry which is preliminary data.</text>
</comment>
<name>A0A397J047_9GLOM</name>
<accession>A0A397J047</accession>
<organism evidence="1 2">
    <name type="scientific">Diversispora epigaea</name>
    <dbReference type="NCBI Taxonomy" id="1348612"/>
    <lineage>
        <taxon>Eukaryota</taxon>
        <taxon>Fungi</taxon>
        <taxon>Fungi incertae sedis</taxon>
        <taxon>Mucoromycota</taxon>
        <taxon>Glomeromycotina</taxon>
        <taxon>Glomeromycetes</taxon>
        <taxon>Diversisporales</taxon>
        <taxon>Diversisporaceae</taxon>
        <taxon>Diversispora</taxon>
    </lineage>
</organism>
<sequence>MLKNLFIKGVATLLTCYKSYIIPRKLVTTDSIELKFHYGYICEEKDKSSSINSSATATITSVYQLVFGSKTKYAELSYLGLDQSKIAQKLLKEVIFCQFIIGLKNITVFISSNTINLLRKYSRINRPRCLILKKSVIVCLKMSEVKEKEFQLFFIDKANVNISSYKVDTKTQLPVLYLKDQKSILWEKFSATYSNGMKYTSFMSRLQNS</sequence>
<protein>
    <submittedName>
        <fullName evidence="1">Uncharacterized protein</fullName>
    </submittedName>
</protein>
<evidence type="ECO:0000313" key="2">
    <source>
        <dbReference type="Proteomes" id="UP000266861"/>
    </source>
</evidence>
<gene>
    <name evidence="1" type="ORF">Glove_138g48</name>
</gene>